<dbReference type="GO" id="GO:0005789">
    <property type="term" value="C:endoplasmic reticulum membrane"/>
    <property type="evidence" value="ECO:0007669"/>
    <property type="project" value="UniProtKB-SubCell"/>
</dbReference>
<evidence type="ECO:0000256" key="5">
    <source>
        <dbReference type="ARBA" id="ARBA00022801"/>
    </source>
</evidence>
<name>U6M826_EIMMA</name>
<keyword evidence="8 14" id="KW-1133">Transmembrane helix</keyword>
<evidence type="ECO:0000256" key="9">
    <source>
        <dbReference type="ARBA" id="ARBA00023049"/>
    </source>
</evidence>
<dbReference type="AlphaFoldDB" id="U6M826"/>
<evidence type="ECO:0000259" key="16">
    <source>
        <dbReference type="Pfam" id="PF01435"/>
    </source>
</evidence>
<dbReference type="CDD" id="cd07343">
    <property type="entry name" value="M48A_Zmpste24p_like"/>
    <property type="match status" value="1"/>
</dbReference>
<feature type="transmembrane region" description="Helical" evidence="14">
    <location>
        <begin position="296"/>
        <end position="315"/>
    </location>
</feature>
<protein>
    <recommendedName>
        <fullName evidence="14">CAAX prenyl protease</fullName>
        <ecNumber evidence="14">3.4.24.84</ecNumber>
    </recommendedName>
</protein>
<evidence type="ECO:0000256" key="6">
    <source>
        <dbReference type="ARBA" id="ARBA00022824"/>
    </source>
</evidence>
<gene>
    <name evidence="18" type="ORF">EMWEY_00028260</name>
</gene>
<dbReference type="EC" id="3.4.24.84" evidence="14"/>
<evidence type="ECO:0000259" key="17">
    <source>
        <dbReference type="Pfam" id="PF16491"/>
    </source>
</evidence>
<comment type="similarity">
    <text evidence="14">Belongs to the peptidase M48A family.</text>
</comment>
<keyword evidence="19" id="KW-1185">Reference proteome</keyword>
<dbReference type="GO" id="GO:0071586">
    <property type="term" value="P:CAAX-box protein processing"/>
    <property type="evidence" value="ECO:0007669"/>
    <property type="project" value="UniProtKB-UniRule"/>
</dbReference>
<dbReference type="GO" id="GO:0046872">
    <property type="term" value="F:metal ion binding"/>
    <property type="evidence" value="ECO:0007669"/>
    <property type="project" value="UniProtKB-UniRule"/>
</dbReference>
<dbReference type="Proteomes" id="UP000030763">
    <property type="component" value="Unassembled WGS sequence"/>
</dbReference>
<feature type="binding site" evidence="13">
    <location>
        <position position="286"/>
    </location>
    <ligand>
        <name>Zn(2+)</name>
        <dbReference type="ChEBI" id="CHEBI:29105"/>
        <note>catalytic</note>
    </ligand>
</feature>
<feature type="binding site" evidence="13">
    <location>
        <position position="290"/>
    </location>
    <ligand>
        <name>Zn(2+)</name>
        <dbReference type="ChEBI" id="CHEBI:29105"/>
        <note>catalytic</note>
    </ligand>
</feature>
<keyword evidence="7 13" id="KW-0862">Zinc</keyword>
<evidence type="ECO:0000256" key="11">
    <source>
        <dbReference type="ARBA" id="ARBA00044456"/>
    </source>
</evidence>
<comment type="subcellular location">
    <subcellularLocation>
        <location evidence="1 14">Endoplasmic reticulum membrane</location>
        <topology evidence="1 14">Multi-pass membrane protein</topology>
    </subcellularLocation>
</comment>
<dbReference type="GO" id="GO:0004222">
    <property type="term" value="F:metalloendopeptidase activity"/>
    <property type="evidence" value="ECO:0007669"/>
    <property type="project" value="UniProtKB-UniRule"/>
</dbReference>
<dbReference type="InterPro" id="IPR001915">
    <property type="entry name" value="Peptidase_M48"/>
</dbReference>
<dbReference type="GeneID" id="25336812"/>
<keyword evidence="4 13" id="KW-0479">Metal-binding</keyword>
<dbReference type="RefSeq" id="XP_013336821.1">
    <property type="nucleotide sequence ID" value="XM_013481367.1"/>
</dbReference>
<evidence type="ECO:0000256" key="12">
    <source>
        <dbReference type="PIRSR" id="PIRSR627057-1"/>
    </source>
</evidence>
<dbReference type="FunFam" id="3.30.2010.10:FF:000002">
    <property type="entry name" value="CAAX prenyl protease"/>
    <property type="match status" value="1"/>
</dbReference>
<feature type="transmembrane region" description="Helical" evidence="14">
    <location>
        <begin position="335"/>
        <end position="353"/>
    </location>
</feature>
<evidence type="ECO:0000256" key="3">
    <source>
        <dbReference type="ARBA" id="ARBA00022692"/>
    </source>
</evidence>
<keyword evidence="10 14" id="KW-0472">Membrane</keyword>
<organism evidence="18 19">
    <name type="scientific">Eimeria maxima</name>
    <name type="common">Coccidian parasite</name>
    <dbReference type="NCBI Taxonomy" id="5804"/>
    <lineage>
        <taxon>Eukaryota</taxon>
        <taxon>Sar</taxon>
        <taxon>Alveolata</taxon>
        <taxon>Apicomplexa</taxon>
        <taxon>Conoidasida</taxon>
        <taxon>Coccidia</taxon>
        <taxon>Eucoccidiorida</taxon>
        <taxon>Eimeriorina</taxon>
        <taxon>Eimeriidae</taxon>
        <taxon>Eimeria</taxon>
    </lineage>
</organism>
<evidence type="ECO:0000256" key="1">
    <source>
        <dbReference type="ARBA" id="ARBA00004477"/>
    </source>
</evidence>
<evidence type="ECO:0000256" key="7">
    <source>
        <dbReference type="ARBA" id="ARBA00022833"/>
    </source>
</evidence>
<dbReference type="Pfam" id="PF16491">
    <property type="entry name" value="Peptidase_M48_N"/>
    <property type="match status" value="1"/>
</dbReference>
<evidence type="ECO:0000256" key="2">
    <source>
        <dbReference type="ARBA" id="ARBA00022670"/>
    </source>
</evidence>
<feature type="binding site" evidence="13">
    <location>
        <position position="380"/>
    </location>
    <ligand>
        <name>Zn(2+)</name>
        <dbReference type="ChEBI" id="CHEBI:29105"/>
        <note>catalytic</note>
    </ligand>
</feature>
<comment type="catalytic activity">
    <reaction evidence="11 14">
        <text>Hydrolyzes the peptide bond -P2-(S-farnesyl or geranylgeranyl)C-P1'-P2'-P3'-COOH where P1' and P2' are amino acids with aliphatic side chains and P3' is any C-terminal residue.</text>
        <dbReference type="EC" id="3.4.24.84"/>
    </reaction>
</comment>
<evidence type="ECO:0000256" key="13">
    <source>
        <dbReference type="PIRSR" id="PIRSR627057-2"/>
    </source>
</evidence>
<keyword evidence="5 14" id="KW-0378">Hydrolase</keyword>
<keyword evidence="3 14" id="KW-0812">Transmembrane</keyword>
<keyword evidence="6 14" id="KW-0256">Endoplasmic reticulum</keyword>
<evidence type="ECO:0000256" key="4">
    <source>
        <dbReference type="ARBA" id="ARBA00022723"/>
    </source>
</evidence>
<comment type="function">
    <text evidence="14">Proteolytically removes the C-terminal three residues of farnesylated proteins.</text>
</comment>
<dbReference type="EMBL" id="HG721456">
    <property type="protein sequence ID" value="CDJ60176.1"/>
    <property type="molecule type" value="Genomic_DNA"/>
</dbReference>
<comment type="cofactor">
    <cofactor evidence="13 14">
        <name>Zn(2+)</name>
        <dbReference type="ChEBI" id="CHEBI:29105"/>
    </cofactor>
    <text evidence="13 14">Binds 1 zinc ion per subunit.</text>
</comment>
<sequence>MRFFSGSWFSDVPWLHVYVGFSLTIEAFEQYLNLRQLRRYTSKKKPPSLLSLWVSEEAYVQANEYNSDKIKLSMVSSLVESGVSILSTLYFFGPFCWRIAGTWAGDGEYARPLVFMAIQRVVSEFICTPFQLYGDFCVEEKHGFNKKTKLLFIKDKLLGLGLTAAIGAPILCAVNWLIKWGGANFHFWLWGFSVLMTFGMIVIYPNLIAPLFNKFQVLRDRELRNKIGALAEQLKFPLCEVYEMDGSKRSSHSNAYFYGFWRWKRIVIFDTLLHLPHEQILAVLGHELGHWGRSHFTQRLALVFMNLFVTFYLYGKVMNNDHLYKCFGYGSDAKSPIIGLMLLANILAPYLICSSSVFEGSMQVNTVLSVLSTLLSRKHEFQADAFACELNYGEQLKEALCTIHTENKSTLDPDPWYSWWHYSHPPLLERLSAIDAILTKTQKKDKNDDSSSKQPKEETEKTTIEGHHESSGVTRARSHRVEPETSSDL</sequence>
<feature type="active site" description="Proton donor" evidence="12">
    <location>
        <position position="384"/>
    </location>
</feature>
<feature type="transmembrane region" description="Helical" evidence="14">
    <location>
        <begin position="157"/>
        <end position="178"/>
    </location>
</feature>
<feature type="domain" description="CAAX prenyl protease 1 N-terminal" evidence="17">
    <location>
        <begin position="36"/>
        <end position="214"/>
    </location>
</feature>
<dbReference type="Pfam" id="PF01435">
    <property type="entry name" value="Peptidase_M48"/>
    <property type="match status" value="1"/>
</dbReference>
<reference evidence="18" key="1">
    <citation type="submission" date="2013-10" db="EMBL/GenBank/DDBJ databases">
        <title>Genomic analysis of the causative agents of coccidiosis in chickens.</title>
        <authorList>
            <person name="Reid A.J."/>
            <person name="Blake D."/>
            <person name="Billington K."/>
            <person name="Browne H."/>
            <person name="Dunn M."/>
            <person name="Hung S."/>
            <person name="Kawahara F."/>
            <person name="Miranda-Saavedra D."/>
            <person name="Mourier T."/>
            <person name="Nagra H."/>
            <person name="Otto T.D."/>
            <person name="Rawlings N."/>
            <person name="Sanchez A."/>
            <person name="Sanders M."/>
            <person name="Subramaniam C."/>
            <person name="Tay Y."/>
            <person name="Dear P."/>
            <person name="Doerig C."/>
            <person name="Gruber A."/>
            <person name="Parkinson J."/>
            <person name="Shirley M."/>
            <person name="Wan K.L."/>
            <person name="Berriman M."/>
            <person name="Tomley F."/>
            <person name="Pain A."/>
        </authorList>
    </citation>
    <scope>NUCLEOTIDE SEQUENCE [LARGE SCALE GENOMIC DNA]</scope>
    <source>
        <strain evidence="18">Weybridge</strain>
    </source>
</reference>
<evidence type="ECO:0000313" key="18">
    <source>
        <dbReference type="EMBL" id="CDJ60176.1"/>
    </source>
</evidence>
<feature type="active site" evidence="12">
    <location>
        <position position="287"/>
    </location>
</feature>
<accession>U6M826</accession>
<proteinExistence type="inferred from homology"/>
<dbReference type="InterPro" id="IPR032456">
    <property type="entry name" value="Peptidase_M48_N"/>
</dbReference>
<reference evidence="18" key="2">
    <citation type="submission" date="2013-10" db="EMBL/GenBank/DDBJ databases">
        <authorList>
            <person name="Aslett M."/>
        </authorList>
    </citation>
    <scope>NUCLEOTIDE SEQUENCE [LARGE SCALE GENOMIC DNA]</scope>
    <source>
        <strain evidence="18">Weybridge</strain>
    </source>
</reference>
<dbReference type="PANTHER" id="PTHR10120">
    <property type="entry name" value="CAAX PRENYL PROTEASE 1"/>
    <property type="match status" value="1"/>
</dbReference>
<keyword evidence="9 14" id="KW-0482">Metalloprotease</keyword>
<evidence type="ECO:0000313" key="19">
    <source>
        <dbReference type="Proteomes" id="UP000030763"/>
    </source>
</evidence>
<feature type="compositionally biased region" description="Basic and acidic residues" evidence="15">
    <location>
        <begin position="442"/>
        <end position="470"/>
    </location>
</feature>
<dbReference type="InterPro" id="IPR027057">
    <property type="entry name" value="CAXX_Prtase_1"/>
</dbReference>
<feature type="transmembrane region" description="Helical" evidence="14">
    <location>
        <begin position="190"/>
        <end position="212"/>
    </location>
</feature>
<dbReference type="VEuPathDB" id="ToxoDB:EMWEY_00028260"/>
<dbReference type="Gene3D" id="3.30.2010.10">
    <property type="entry name" value="Metalloproteases ('zincins'), catalytic domain"/>
    <property type="match status" value="1"/>
</dbReference>
<evidence type="ECO:0000256" key="14">
    <source>
        <dbReference type="RuleBase" id="RU366005"/>
    </source>
</evidence>
<feature type="domain" description="Peptidase M48" evidence="16">
    <location>
        <begin position="219"/>
        <end position="436"/>
    </location>
</feature>
<evidence type="ECO:0000256" key="15">
    <source>
        <dbReference type="SAM" id="MobiDB-lite"/>
    </source>
</evidence>
<keyword evidence="2 14" id="KW-0645">Protease</keyword>
<feature type="region of interest" description="Disordered" evidence="15">
    <location>
        <begin position="441"/>
        <end position="489"/>
    </location>
</feature>
<evidence type="ECO:0000256" key="10">
    <source>
        <dbReference type="ARBA" id="ARBA00023136"/>
    </source>
</evidence>
<dbReference type="OMA" id="FVIEEKF"/>
<evidence type="ECO:0000256" key="8">
    <source>
        <dbReference type="ARBA" id="ARBA00022989"/>
    </source>
</evidence>
<dbReference type="OrthoDB" id="360839at2759"/>
<feature type="transmembrane region" description="Helical" evidence="14">
    <location>
        <begin position="12"/>
        <end position="34"/>
    </location>
</feature>